<dbReference type="Proteomes" id="UP001417504">
    <property type="component" value="Unassembled WGS sequence"/>
</dbReference>
<evidence type="ECO:0000256" key="1">
    <source>
        <dbReference type="SAM" id="MobiDB-lite"/>
    </source>
</evidence>
<dbReference type="EMBL" id="JBBNAE010000008">
    <property type="protein sequence ID" value="KAK9102480.1"/>
    <property type="molecule type" value="Genomic_DNA"/>
</dbReference>
<gene>
    <name evidence="2" type="ORF">Sjap_019734</name>
</gene>
<sequence>MEEKEGAANSVHSVEVTLGPTGLYVVDQTVEVTFGPTRRVMHDKENVDPQPHKTGDPVKAFVDEEAEEEDDSDSKVNGDEDEENGDSKEFNERTTQSNKEWRPKSSQNSSLKNHGITGMDTNTISSTPGNSLNSSIKAERLPENFLKFNILENQHVIIPEHLQVPEAERAMLTFGSFGSGIDSPRNCAHGEPDGAEQSNTKSCLR</sequence>
<feature type="compositionally biased region" description="Polar residues" evidence="1">
    <location>
        <begin position="119"/>
        <end position="134"/>
    </location>
</feature>
<organism evidence="2 3">
    <name type="scientific">Stephania japonica</name>
    <dbReference type="NCBI Taxonomy" id="461633"/>
    <lineage>
        <taxon>Eukaryota</taxon>
        <taxon>Viridiplantae</taxon>
        <taxon>Streptophyta</taxon>
        <taxon>Embryophyta</taxon>
        <taxon>Tracheophyta</taxon>
        <taxon>Spermatophyta</taxon>
        <taxon>Magnoliopsida</taxon>
        <taxon>Ranunculales</taxon>
        <taxon>Menispermaceae</taxon>
        <taxon>Menispermoideae</taxon>
        <taxon>Cissampelideae</taxon>
        <taxon>Stephania</taxon>
    </lineage>
</organism>
<feature type="region of interest" description="Disordered" evidence="1">
    <location>
        <begin position="183"/>
        <end position="205"/>
    </location>
</feature>
<dbReference type="PANTHER" id="PTHR47070">
    <property type="entry name" value="HYDROXYPROLINE-RICH GLYCOPROTEIN-LIKE"/>
    <property type="match status" value="1"/>
</dbReference>
<comment type="caution">
    <text evidence="2">The sequence shown here is derived from an EMBL/GenBank/DDBJ whole genome shotgun (WGS) entry which is preliminary data.</text>
</comment>
<reference evidence="2 3" key="1">
    <citation type="submission" date="2024-01" db="EMBL/GenBank/DDBJ databases">
        <title>Genome assemblies of Stephania.</title>
        <authorList>
            <person name="Yang L."/>
        </authorList>
    </citation>
    <scope>NUCLEOTIDE SEQUENCE [LARGE SCALE GENOMIC DNA]</scope>
    <source>
        <strain evidence="2">QJT</strain>
        <tissue evidence="2">Leaf</tissue>
    </source>
</reference>
<dbReference type="AlphaFoldDB" id="A0AAP0HZT0"/>
<feature type="compositionally biased region" description="Acidic residues" evidence="1">
    <location>
        <begin position="63"/>
        <end position="72"/>
    </location>
</feature>
<feature type="compositionally biased region" description="Basic and acidic residues" evidence="1">
    <location>
        <begin position="40"/>
        <end position="56"/>
    </location>
</feature>
<feature type="compositionally biased region" description="Polar residues" evidence="1">
    <location>
        <begin position="196"/>
        <end position="205"/>
    </location>
</feature>
<proteinExistence type="predicted"/>
<accession>A0AAP0HZT0</accession>
<feature type="compositionally biased region" description="Polar residues" evidence="1">
    <location>
        <begin position="93"/>
        <end position="112"/>
    </location>
</feature>
<keyword evidence="3" id="KW-1185">Reference proteome</keyword>
<evidence type="ECO:0000313" key="2">
    <source>
        <dbReference type="EMBL" id="KAK9102480.1"/>
    </source>
</evidence>
<name>A0AAP0HZT0_9MAGN</name>
<evidence type="ECO:0000313" key="3">
    <source>
        <dbReference type="Proteomes" id="UP001417504"/>
    </source>
</evidence>
<feature type="region of interest" description="Disordered" evidence="1">
    <location>
        <begin position="1"/>
        <end position="134"/>
    </location>
</feature>
<protein>
    <submittedName>
        <fullName evidence="2">Uncharacterized protein</fullName>
    </submittedName>
</protein>
<dbReference type="PANTHER" id="PTHR47070:SF2">
    <property type="entry name" value="OS06G0206100 PROTEIN"/>
    <property type="match status" value="1"/>
</dbReference>